<dbReference type="EMBL" id="JDVG02000470">
    <property type="protein sequence ID" value="KFB71902.1"/>
    <property type="molecule type" value="Genomic_DNA"/>
</dbReference>
<proteinExistence type="predicted"/>
<gene>
    <name evidence="1" type="ORF">AW09_002943</name>
</gene>
<reference evidence="1 2" key="1">
    <citation type="submission" date="2014-02" db="EMBL/GenBank/DDBJ databases">
        <title>Expanding our view of genomic diversity in Candidatus Accumulibacter clades.</title>
        <authorList>
            <person name="Skennerton C.T."/>
            <person name="Barr J.J."/>
            <person name="Slater F.R."/>
            <person name="Bond P.L."/>
            <person name="Tyson G.W."/>
        </authorList>
    </citation>
    <scope>NUCLEOTIDE SEQUENCE [LARGE SCALE GENOMIC DNA]</scope>
    <source>
        <strain evidence="2">BA-91</strain>
    </source>
</reference>
<comment type="caution">
    <text evidence="1">The sequence shown here is derived from an EMBL/GenBank/DDBJ whole genome shotgun (WGS) entry which is preliminary data.</text>
</comment>
<sequence length="75" mass="9211">MLHRHLNHQRLTLAAIDDMISRGRWQDWADLRRAALRDHSLLDKVERICRPYLSNPYAQRYHFWMHYVEEHRSAS</sequence>
<evidence type="ECO:0000313" key="1">
    <source>
        <dbReference type="EMBL" id="KFB71902.1"/>
    </source>
</evidence>
<dbReference type="Proteomes" id="UP000020077">
    <property type="component" value="Unassembled WGS sequence"/>
</dbReference>
<organism evidence="1 2">
    <name type="scientific">Candidatus Accumulibacter phosphatis</name>
    <dbReference type="NCBI Taxonomy" id="327160"/>
    <lineage>
        <taxon>Bacteria</taxon>
        <taxon>Pseudomonadati</taxon>
        <taxon>Pseudomonadota</taxon>
        <taxon>Betaproteobacteria</taxon>
        <taxon>Candidatus Accumulibacter</taxon>
    </lineage>
</organism>
<accession>A0A080LTP6</accession>
<protein>
    <submittedName>
        <fullName evidence="1">Uncharacterized protein</fullName>
    </submittedName>
</protein>
<evidence type="ECO:0000313" key="2">
    <source>
        <dbReference type="Proteomes" id="UP000020077"/>
    </source>
</evidence>
<dbReference type="AlphaFoldDB" id="A0A080LTP6"/>
<name>A0A080LTP6_9PROT</name>